<feature type="region of interest" description="Disordered" evidence="2">
    <location>
        <begin position="107"/>
        <end position="138"/>
    </location>
</feature>
<feature type="compositionally biased region" description="Polar residues" evidence="2">
    <location>
        <begin position="279"/>
        <end position="294"/>
    </location>
</feature>
<evidence type="ECO:0000256" key="2">
    <source>
        <dbReference type="SAM" id="MobiDB-lite"/>
    </source>
</evidence>
<accession>A0A0E0AWK1</accession>
<feature type="domain" description="Ternary complex factor MIP1 leucine-zipper" evidence="4">
    <location>
        <begin position="167"/>
        <end position="248"/>
    </location>
</feature>
<dbReference type="Proteomes" id="UP000026961">
    <property type="component" value="Chromosome 8"/>
</dbReference>
<dbReference type="InterPro" id="IPR025757">
    <property type="entry name" value="MIP1_Leuzipper"/>
</dbReference>
<proteinExistence type="predicted"/>
<protein>
    <recommendedName>
        <fullName evidence="7">Ternary complex factor MIP1 leucine-zipper domain-containing protein</fullName>
    </recommendedName>
</protein>
<feature type="coiled-coil region" evidence="1">
    <location>
        <begin position="171"/>
        <end position="244"/>
    </location>
</feature>
<dbReference type="InterPro" id="IPR006869">
    <property type="entry name" value="DUF547"/>
</dbReference>
<feature type="compositionally biased region" description="Low complexity" evidence="2">
    <location>
        <begin position="361"/>
        <end position="372"/>
    </location>
</feature>
<evidence type="ECO:0000259" key="3">
    <source>
        <dbReference type="Pfam" id="PF04784"/>
    </source>
</evidence>
<keyword evidence="1" id="KW-0175">Coiled coil</keyword>
<evidence type="ECO:0000313" key="6">
    <source>
        <dbReference type="Proteomes" id="UP000026961"/>
    </source>
</evidence>
<organism evidence="5">
    <name type="scientific">Oryza glumipatula</name>
    <dbReference type="NCBI Taxonomy" id="40148"/>
    <lineage>
        <taxon>Eukaryota</taxon>
        <taxon>Viridiplantae</taxon>
        <taxon>Streptophyta</taxon>
        <taxon>Embryophyta</taxon>
        <taxon>Tracheophyta</taxon>
        <taxon>Spermatophyta</taxon>
        <taxon>Magnoliopsida</taxon>
        <taxon>Liliopsida</taxon>
        <taxon>Poales</taxon>
        <taxon>Poaceae</taxon>
        <taxon>BOP clade</taxon>
        <taxon>Oryzoideae</taxon>
        <taxon>Oryzeae</taxon>
        <taxon>Oryzinae</taxon>
        <taxon>Oryza</taxon>
    </lineage>
</organism>
<feature type="region of interest" description="Disordered" evidence="2">
    <location>
        <begin position="269"/>
        <end position="375"/>
    </location>
</feature>
<sequence>MKIKETSPGVTDRYQAANKTEEAVVKRTPPPPTRRRRRNITREYETNRTRDHHFTAGFCLAFWAPPRLAAAAASVGSSDPTSPIGRSCQWPPNLTLVVIGDAHGAGEAMSGSVGRRRSPAAVRHGGVRAPPRSDKVMERPNSKIPAMKASSSNAAAPQMIMNRSQSRRDRKIALQQDVDKLRKKLRHEENVHRALERAFTRPLGALPRLPPYLPSQTLELLAEVAVLEEEVVRLEEQVVSFRQGLYEEAVTISMAKSAYFSDTDRCTPARHGQVPDQAASASWSSLKRVTNVKQTPRRTIPSMNHGGDRPGKENQSCTTNSFRDHSRFPLKTVPKCSNPEEEKCADFQMRSSSDQDEDRSSSPSVSGSCESSDGAACAGDPYGVLELGSRDIGPYKQFRAVDATSFDQNVFDSSNSLLGRRLNVYLAKIRALLQKLSSVDLVGLSHQQKLAFWINTYNSCMMNAFLEHGAPTTPQTLVAMMPKATINVGGRVLSAMTIEHFILRLPYNAKHVNPKGVKSRNGAAAAARGVFGLDWPEPSVTFALSCGSWSSPAVRVYTACHVEDELEAAKRDYLQAAVGVSTATSISIPKLLHWYLLDFTKDVSSLMDWVCLQLPGERRRHAVEAVEASRRSPSPPPVQVVPYEFRFRYLLAT</sequence>
<feature type="domain" description="DUF547" evidence="3">
    <location>
        <begin position="443"/>
        <end position="574"/>
    </location>
</feature>
<reference evidence="5" key="2">
    <citation type="submission" date="2018-05" db="EMBL/GenBank/DDBJ databases">
        <title>OgluRS3 (Oryza glumaepatula Reference Sequence Version 3).</title>
        <authorList>
            <person name="Zhang J."/>
            <person name="Kudrna D."/>
            <person name="Lee S."/>
            <person name="Talag J."/>
            <person name="Welchert J."/>
            <person name="Wing R.A."/>
        </authorList>
    </citation>
    <scope>NUCLEOTIDE SEQUENCE [LARGE SCALE GENOMIC DNA]</scope>
</reference>
<reference evidence="5" key="1">
    <citation type="submission" date="2015-04" db="UniProtKB">
        <authorList>
            <consortium name="EnsemblPlants"/>
        </authorList>
    </citation>
    <scope>IDENTIFICATION</scope>
</reference>
<feature type="region of interest" description="Disordered" evidence="2">
    <location>
        <begin position="1"/>
        <end position="48"/>
    </location>
</feature>
<evidence type="ECO:0000259" key="4">
    <source>
        <dbReference type="Pfam" id="PF14389"/>
    </source>
</evidence>
<dbReference type="Gramene" id="OGLUM08G18840.3">
    <property type="protein sequence ID" value="OGLUM08G18840.3"/>
    <property type="gene ID" value="OGLUM08G18840"/>
</dbReference>
<evidence type="ECO:0000313" key="5">
    <source>
        <dbReference type="EnsemblPlants" id="OGLUM08G18840.3"/>
    </source>
</evidence>
<dbReference type="EnsemblPlants" id="OGLUM08G18840.3">
    <property type="protein sequence ID" value="OGLUM08G18840.3"/>
    <property type="gene ID" value="OGLUM08G18840"/>
</dbReference>
<dbReference type="Pfam" id="PF04784">
    <property type="entry name" value="DUF547"/>
    <property type="match status" value="1"/>
</dbReference>
<evidence type="ECO:0000256" key="1">
    <source>
        <dbReference type="SAM" id="Coils"/>
    </source>
</evidence>
<dbReference type="PANTHER" id="PTHR46248:SF18">
    <property type="entry name" value="TERNARY COMPLEX FACTOR MIP1 LEUCINE-ZIPPER DOMAIN-CONTAINING PROTEIN"/>
    <property type="match status" value="1"/>
</dbReference>
<name>A0A0E0AWK1_9ORYZ</name>
<dbReference type="Pfam" id="PF14389">
    <property type="entry name" value="Lzipper-MIP1"/>
    <property type="match status" value="1"/>
</dbReference>
<keyword evidence="6" id="KW-1185">Reference proteome</keyword>
<dbReference type="AlphaFoldDB" id="A0A0E0AWK1"/>
<evidence type="ECO:0008006" key="7">
    <source>
        <dbReference type="Google" id="ProtNLM"/>
    </source>
</evidence>
<dbReference type="PANTHER" id="PTHR46248">
    <property type="entry name" value="EXPRESSED PROTEIN"/>
    <property type="match status" value="1"/>
</dbReference>